<reference evidence="1 2" key="1">
    <citation type="submission" date="2018-04" db="EMBL/GenBank/DDBJ databases">
        <authorList>
            <person name="Vogel A."/>
        </authorList>
    </citation>
    <scope>NUCLEOTIDE SEQUENCE [LARGE SCALE GENOMIC DNA]</scope>
</reference>
<accession>A0A484NTD2</accession>
<keyword evidence="2" id="KW-1185">Reference proteome</keyword>
<dbReference type="EMBL" id="OOIL02006874">
    <property type="protein sequence ID" value="VFR03307.1"/>
    <property type="molecule type" value="Genomic_DNA"/>
</dbReference>
<organism evidence="1 2">
    <name type="scientific">Cuscuta campestris</name>
    <dbReference type="NCBI Taxonomy" id="132261"/>
    <lineage>
        <taxon>Eukaryota</taxon>
        <taxon>Viridiplantae</taxon>
        <taxon>Streptophyta</taxon>
        <taxon>Embryophyta</taxon>
        <taxon>Tracheophyta</taxon>
        <taxon>Spermatophyta</taxon>
        <taxon>Magnoliopsida</taxon>
        <taxon>eudicotyledons</taxon>
        <taxon>Gunneridae</taxon>
        <taxon>Pentapetalae</taxon>
        <taxon>asterids</taxon>
        <taxon>lamiids</taxon>
        <taxon>Solanales</taxon>
        <taxon>Convolvulaceae</taxon>
        <taxon>Cuscuteae</taxon>
        <taxon>Cuscuta</taxon>
        <taxon>Cuscuta subgen. Grammica</taxon>
        <taxon>Cuscuta sect. Cleistogrammica</taxon>
    </lineage>
</organism>
<name>A0A484NTD2_9ASTE</name>
<evidence type="ECO:0000313" key="1">
    <source>
        <dbReference type="EMBL" id="VFR03307.1"/>
    </source>
</evidence>
<protein>
    <submittedName>
        <fullName evidence="1">Uncharacterized protein</fullName>
    </submittedName>
</protein>
<proteinExistence type="predicted"/>
<dbReference type="AlphaFoldDB" id="A0A484NTD2"/>
<evidence type="ECO:0000313" key="2">
    <source>
        <dbReference type="Proteomes" id="UP000595140"/>
    </source>
</evidence>
<gene>
    <name evidence="1" type="ORF">CCAM_LOCUS45082</name>
</gene>
<dbReference type="Proteomes" id="UP000595140">
    <property type="component" value="Unassembled WGS sequence"/>
</dbReference>
<sequence length="154" mass="17607">MHRDTKSLLHINILNSGRQPPIKPVQKIRKRQLHQRHRKVYAGTAPPSHSERYQLEMRAFEVNAAVLEPLRPKLGGVLPRPRVPPDGHGIDEDARLLRDIVPADRAIAGGFPGHEQRRRRVESEGLFEHHFQVVQIGKINLADSLFSLEELPHF</sequence>